<name>A0A7Y9NNU9_9BACT</name>
<proteinExistence type="predicted"/>
<dbReference type="Proteomes" id="UP000534186">
    <property type="component" value="Unassembled WGS sequence"/>
</dbReference>
<keyword evidence="2" id="KW-0732">Signal</keyword>
<feature type="chain" id="PRO_5030784112" evidence="2">
    <location>
        <begin position="22"/>
        <end position="661"/>
    </location>
</feature>
<evidence type="ECO:0000313" key="4">
    <source>
        <dbReference type="Proteomes" id="UP000534186"/>
    </source>
</evidence>
<accession>A0A7Y9NNU9</accession>
<dbReference type="AlphaFoldDB" id="A0A7Y9NNU9"/>
<dbReference type="SUPFAM" id="SSF82171">
    <property type="entry name" value="DPP6 N-terminal domain-like"/>
    <property type="match status" value="1"/>
</dbReference>
<feature type="region of interest" description="Disordered" evidence="1">
    <location>
        <begin position="148"/>
        <end position="172"/>
    </location>
</feature>
<evidence type="ECO:0000256" key="1">
    <source>
        <dbReference type="SAM" id="MobiDB-lite"/>
    </source>
</evidence>
<sequence length="661" mass="71476">MIRRALLHFFLPFSLITPSLAQRTTKNRDLPITSQAPIQVELLAALDVGKLSPGASVFAKARVDWNQPNCHLRAGSMVVGHVVDLEKRSKLNKGSSLTVAFDHADCDGHISPLPLTLFALIAVPHVDEGIPLADTGARFGAASSNPHFGMGRSTAPAPPPVNSKDDMSVRGNSVEDKTPKVIQAGQVIGLKKVTLSVGTGPDGASVLSSLKDNIRLEGATQLILMPQSSIVVRPGPTLEAKSDSPALGSESPSPAVAPAPAPPPPPPPPPEIDETSICTTSCSTVPTETSTVSANASLSISAALFGFSPHDSREFSAFDYESTVTYLDSQNLLFTYDPHKLRQRFPAGIRTESMRTIRAVLLDPATLKVKKIVDWQVQGEGQFIWHGASGQILVHLGHHLRLLDSDLNVVRETSIPGQLVFVSTSPSGEFVAVGTLHERHTATMHAELAHDTHIEPEEDIDIRLFDQNFELLLTSRQTSALPPPVLSDTGEVRVNSTGRNRWRIREFRWDRTEHTIANLTSACRPDLATPLTGSVFLVGCSDSPLQNWYRLIRLDGHPILTGKGSSDEIEQSSSSTNQNDVAVRVVRAHSSRARGQTFKKQDLKEQEISVYRVSDGKRLFFSLNPDVSLAEQSFALSPDGAQLAILSGINISLYTVAKATQ</sequence>
<dbReference type="EMBL" id="JACCCV010000002">
    <property type="protein sequence ID" value="NYF52809.1"/>
    <property type="molecule type" value="Genomic_DNA"/>
</dbReference>
<comment type="caution">
    <text evidence="3">The sequence shown here is derived from an EMBL/GenBank/DDBJ whole genome shotgun (WGS) entry which is preliminary data.</text>
</comment>
<feature type="signal peptide" evidence="2">
    <location>
        <begin position="1"/>
        <end position="21"/>
    </location>
</feature>
<protein>
    <submittedName>
        <fullName evidence="3">Uncharacterized protein</fullName>
    </submittedName>
</protein>
<reference evidence="3 4" key="1">
    <citation type="submission" date="2020-07" db="EMBL/GenBank/DDBJ databases">
        <title>Genomic Encyclopedia of Type Strains, Phase IV (KMG-V): Genome sequencing to study the core and pangenomes of soil and plant-associated prokaryotes.</title>
        <authorList>
            <person name="Whitman W."/>
        </authorList>
    </citation>
    <scope>NUCLEOTIDE SEQUENCE [LARGE SCALE GENOMIC DNA]</scope>
    <source>
        <strain evidence="3 4">M8UP30</strain>
    </source>
</reference>
<gene>
    <name evidence="3" type="ORF">HDF12_003208</name>
</gene>
<evidence type="ECO:0000313" key="3">
    <source>
        <dbReference type="EMBL" id="NYF52809.1"/>
    </source>
</evidence>
<feature type="compositionally biased region" description="Basic and acidic residues" evidence="1">
    <location>
        <begin position="163"/>
        <end position="172"/>
    </location>
</feature>
<feature type="compositionally biased region" description="Pro residues" evidence="1">
    <location>
        <begin position="255"/>
        <end position="270"/>
    </location>
</feature>
<organism evidence="3 4">
    <name type="scientific">Tunturiibacter lichenicola</name>
    <dbReference type="NCBI Taxonomy" id="2051959"/>
    <lineage>
        <taxon>Bacteria</taxon>
        <taxon>Pseudomonadati</taxon>
        <taxon>Acidobacteriota</taxon>
        <taxon>Terriglobia</taxon>
        <taxon>Terriglobales</taxon>
        <taxon>Acidobacteriaceae</taxon>
        <taxon>Tunturiibacter</taxon>
    </lineage>
</organism>
<feature type="region of interest" description="Disordered" evidence="1">
    <location>
        <begin position="234"/>
        <end position="275"/>
    </location>
</feature>
<evidence type="ECO:0000256" key="2">
    <source>
        <dbReference type="SAM" id="SignalP"/>
    </source>
</evidence>